<organism evidence="2 3">
    <name type="scientific">Massilia yuzhufengensis</name>
    <dbReference type="NCBI Taxonomy" id="1164594"/>
    <lineage>
        <taxon>Bacteria</taxon>
        <taxon>Pseudomonadati</taxon>
        <taxon>Pseudomonadota</taxon>
        <taxon>Betaproteobacteria</taxon>
        <taxon>Burkholderiales</taxon>
        <taxon>Oxalobacteraceae</taxon>
        <taxon>Telluria group</taxon>
        <taxon>Massilia</taxon>
    </lineage>
</organism>
<dbReference type="Proteomes" id="UP000198639">
    <property type="component" value="Unassembled WGS sequence"/>
</dbReference>
<evidence type="ECO:0000313" key="2">
    <source>
        <dbReference type="EMBL" id="SFD84227.1"/>
    </source>
</evidence>
<dbReference type="EMBL" id="FOLD01000040">
    <property type="protein sequence ID" value="SFD84227.1"/>
    <property type="molecule type" value="Genomic_DNA"/>
</dbReference>
<name>A0A1I1VMI3_9BURK</name>
<dbReference type="STRING" id="1164594.SAMN05216204_14049"/>
<feature type="domain" description="DUF551" evidence="1">
    <location>
        <begin position="15"/>
        <end position="71"/>
    </location>
</feature>
<gene>
    <name evidence="2" type="ORF">SAMN05216204_14049</name>
</gene>
<reference evidence="3" key="1">
    <citation type="submission" date="2016-10" db="EMBL/GenBank/DDBJ databases">
        <authorList>
            <person name="Varghese N."/>
            <person name="Submissions S."/>
        </authorList>
    </citation>
    <scope>NUCLEOTIDE SEQUENCE [LARGE SCALE GENOMIC DNA]</scope>
    <source>
        <strain evidence="3">CGMCC 1.12041</strain>
    </source>
</reference>
<protein>
    <recommendedName>
        <fullName evidence="1">DUF551 domain-containing protein</fullName>
    </recommendedName>
</protein>
<dbReference type="InterPro" id="IPR007539">
    <property type="entry name" value="DUF551"/>
</dbReference>
<sequence>MTNTKQASSTSAAIEWFEVADVLPDDETTVMIVLDGEEVWIGWRSEDLWYDVSARPAGERVTHWAHLPAAPLRSAA</sequence>
<accession>A0A1I1VMI3</accession>
<keyword evidence="3" id="KW-1185">Reference proteome</keyword>
<evidence type="ECO:0000313" key="3">
    <source>
        <dbReference type="Proteomes" id="UP000198639"/>
    </source>
</evidence>
<dbReference type="Pfam" id="PF04448">
    <property type="entry name" value="DUF551"/>
    <property type="match status" value="1"/>
</dbReference>
<dbReference type="AlphaFoldDB" id="A0A1I1VMI3"/>
<proteinExistence type="predicted"/>
<evidence type="ECO:0000259" key="1">
    <source>
        <dbReference type="Pfam" id="PF04448"/>
    </source>
</evidence>
<dbReference type="RefSeq" id="WP_177207871.1">
    <property type="nucleotide sequence ID" value="NZ_FOLD01000040.1"/>
</dbReference>